<protein>
    <submittedName>
        <fullName evidence="3">Uncharacterized protein</fullName>
    </submittedName>
</protein>
<keyword evidence="2" id="KW-0732">Signal</keyword>
<dbReference type="Proteomes" id="UP000054560">
    <property type="component" value="Unassembled WGS sequence"/>
</dbReference>
<dbReference type="AlphaFoldDB" id="A0A0L0FT44"/>
<feature type="chain" id="PRO_5005538980" evidence="2">
    <location>
        <begin position="23"/>
        <end position="301"/>
    </location>
</feature>
<proteinExistence type="predicted"/>
<organism evidence="3 4">
    <name type="scientific">Sphaeroforma arctica JP610</name>
    <dbReference type="NCBI Taxonomy" id="667725"/>
    <lineage>
        <taxon>Eukaryota</taxon>
        <taxon>Ichthyosporea</taxon>
        <taxon>Ichthyophonida</taxon>
        <taxon>Sphaeroforma</taxon>
    </lineage>
</organism>
<feature type="compositionally biased region" description="Polar residues" evidence="1">
    <location>
        <begin position="239"/>
        <end position="256"/>
    </location>
</feature>
<name>A0A0L0FT44_9EUKA</name>
<sequence>MCSASLLQFICFMSEMVYTACGFSLFVHSNNLVCVGETFEKYTGYFSEYDRTPRYRRGKILTEADRRGILADIEEIRQELFPTGNAYGDVACRTWESPKGSYCEGSQSGEAKISLSKQVSLLKAEEEKNDEAVRRHSAEVESSKWAQRFITKLKYNYQPDRNKRRSSLFAPTTTLNDNTMHYVEATLYHANADPTSPDAIHLHTSLNSTTSDINDAFSGLDLVEDDKVRSNLRRLESETMPNRRTSESSADSATTRTNRVLIGITEAETQEYSGVLRRDSITKQVNLPEDLVTEEKTIPDN</sequence>
<evidence type="ECO:0000313" key="3">
    <source>
        <dbReference type="EMBL" id="KNC79864.1"/>
    </source>
</evidence>
<dbReference type="GeneID" id="25908264"/>
<evidence type="ECO:0000256" key="1">
    <source>
        <dbReference type="SAM" id="MobiDB-lite"/>
    </source>
</evidence>
<evidence type="ECO:0000256" key="2">
    <source>
        <dbReference type="SAM" id="SignalP"/>
    </source>
</evidence>
<gene>
    <name evidence="3" type="ORF">SARC_07760</name>
</gene>
<dbReference type="RefSeq" id="XP_014153766.1">
    <property type="nucleotide sequence ID" value="XM_014298291.1"/>
</dbReference>
<dbReference type="EMBL" id="KQ242232">
    <property type="protein sequence ID" value="KNC79864.1"/>
    <property type="molecule type" value="Genomic_DNA"/>
</dbReference>
<feature type="region of interest" description="Disordered" evidence="1">
    <location>
        <begin position="232"/>
        <end position="256"/>
    </location>
</feature>
<evidence type="ECO:0000313" key="4">
    <source>
        <dbReference type="Proteomes" id="UP000054560"/>
    </source>
</evidence>
<feature type="signal peptide" evidence="2">
    <location>
        <begin position="1"/>
        <end position="22"/>
    </location>
</feature>
<accession>A0A0L0FT44</accession>
<keyword evidence="4" id="KW-1185">Reference proteome</keyword>
<reference evidence="3 4" key="1">
    <citation type="submission" date="2011-02" db="EMBL/GenBank/DDBJ databases">
        <title>The Genome Sequence of Sphaeroforma arctica JP610.</title>
        <authorList>
            <consortium name="The Broad Institute Genome Sequencing Platform"/>
            <person name="Russ C."/>
            <person name="Cuomo C."/>
            <person name="Young S.K."/>
            <person name="Zeng Q."/>
            <person name="Gargeya S."/>
            <person name="Alvarado L."/>
            <person name="Berlin A."/>
            <person name="Chapman S.B."/>
            <person name="Chen Z."/>
            <person name="Freedman E."/>
            <person name="Gellesch M."/>
            <person name="Goldberg J."/>
            <person name="Griggs A."/>
            <person name="Gujja S."/>
            <person name="Heilman E."/>
            <person name="Heiman D."/>
            <person name="Howarth C."/>
            <person name="Mehta T."/>
            <person name="Neiman D."/>
            <person name="Pearson M."/>
            <person name="Roberts A."/>
            <person name="Saif S."/>
            <person name="Shea T."/>
            <person name="Shenoy N."/>
            <person name="Sisk P."/>
            <person name="Stolte C."/>
            <person name="Sykes S."/>
            <person name="White J."/>
            <person name="Yandava C."/>
            <person name="Burger G."/>
            <person name="Gray M.W."/>
            <person name="Holland P.W.H."/>
            <person name="King N."/>
            <person name="Lang F.B.F."/>
            <person name="Roger A.J."/>
            <person name="Ruiz-Trillo I."/>
            <person name="Haas B."/>
            <person name="Nusbaum C."/>
            <person name="Birren B."/>
        </authorList>
    </citation>
    <scope>NUCLEOTIDE SEQUENCE [LARGE SCALE GENOMIC DNA]</scope>
    <source>
        <strain evidence="3 4">JP610</strain>
    </source>
</reference>